<dbReference type="SUPFAM" id="SSF52047">
    <property type="entry name" value="RNI-like"/>
    <property type="match status" value="2"/>
</dbReference>
<reference evidence="5" key="1">
    <citation type="submission" date="2022-10" db="EMBL/GenBank/DDBJ databases">
        <authorList>
            <person name="Chen Y."/>
            <person name="Dougan E. K."/>
            <person name="Chan C."/>
            <person name="Rhodes N."/>
            <person name="Thang M."/>
        </authorList>
    </citation>
    <scope>NUCLEOTIDE SEQUENCE</scope>
</reference>
<feature type="region of interest" description="Disordered" evidence="4">
    <location>
        <begin position="556"/>
        <end position="578"/>
    </location>
</feature>
<keyword evidence="1" id="KW-0343">GTPase activation</keyword>
<keyword evidence="3" id="KW-0677">Repeat</keyword>
<evidence type="ECO:0000256" key="2">
    <source>
        <dbReference type="ARBA" id="ARBA00022614"/>
    </source>
</evidence>
<dbReference type="OrthoDB" id="418974at2759"/>
<evidence type="ECO:0000313" key="6">
    <source>
        <dbReference type="EMBL" id="CAL4784075.1"/>
    </source>
</evidence>
<dbReference type="EMBL" id="CAMXCT010002238">
    <property type="protein sequence ID" value="CAI3996763.1"/>
    <property type="molecule type" value="Genomic_DNA"/>
</dbReference>
<organism evidence="5">
    <name type="scientific">Cladocopium goreaui</name>
    <dbReference type="NCBI Taxonomy" id="2562237"/>
    <lineage>
        <taxon>Eukaryota</taxon>
        <taxon>Sar</taxon>
        <taxon>Alveolata</taxon>
        <taxon>Dinophyceae</taxon>
        <taxon>Suessiales</taxon>
        <taxon>Symbiodiniaceae</taxon>
        <taxon>Cladocopium</taxon>
    </lineage>
</organism>
<dbReference type="Proteomes" id="UP001152797">
    <property type="component" value="Unassembled WGS sequence"/>
</dbReference>
<dbReference type="SMART" id="SM00368">
    <property type="entry name" value="LRR_RI"/>
    <property type="match status" value="15"/>
</dbReference>
<dbReference type="GO" id="GO:0048471">
    <property type="term" value="C:perinuclear region of cytoplasm"/>
    <property type="evidence" value="ECO:0007669"/>
    <property type="project" value="TreeGrafter"/>
</dbReference>
<evidence type="ECO:0000313" key="5">
    <source>
        <dbReference type="EMBL" id="CAI3996763.1"/>
    </source>
</evidence>
<dbReference type="GO" id="GO:0005096">
    <property type="term" value="F:GTPase activator activity"/>
    <property type="evidence" value="ECO:0007669"/>
    <property type="project" value="InterPro"/>
</dbReference>
<dbReference type="PANTHER" id="PTHR24113">
    <property type="entry name" value="RAN GTPASE-ACTIVATING PROTEIN 1"/>
    <property type="match status" value="1"/>
</dbReference>
<dbReference type="Pfam" id="PF13516">
    <property type="entry name" value="LRR_6"/>
    <property type="match status" value="11"/>
</dbReference>
<dbReference type="GO" id="GO:0005634">
    <property type="term" value="C:nucleus"/>
    <property type="evidence" value="ECO:0007669"/>
    <property type="project" value="TreeGrafter"/>
</dbReference>
<dbReference type="AlphaFoldDB" id="A0A9P1CSX1"/>
<comment type="caution">
    <text evidence="5">The sequence shown here is derived from an EMBL/GenBank/DDBJ whole genome shotgun (WGS) entry which is preliminary data.</text>
</comment>
<evidence type="ECO:0000256" key="1">
    <source>
        <dbReference type="ARBA" id="ARBA00022468"/>
    </source>
</evidence>
<reference evidence="6 7" key="2">
    <citation type="submission" date="2024-05" db="EMBL/GenBank/DDBJ databases">
        <authorList>
            <person name="Chen Y."/>
            <person name="Shah S."/>
            <person name="Dougan E. K."/>
            <person name="Thang M."/>
            <person name="Chan C."/>
        </authorList>
    </citation>
    <scope>NUCLEOTIDE SEQUENCE [LARGE SCALE GENOMIC DNA]</scope>
</reference>
<evidence type="ECO:0000256" key="3">
    <source>
        <dbReference type="ARBA" id="ARBA00022737"/>
    </source>
</evidence>
<dbReference type="EMBL" id="CAMXCT030002238">
    <property type="protein sequence ID" value="CAL4784075.1"/>
    <property type="molecule type" value="Genomic_DNA"/>
</dbReference>
<accession>A0A9P1CSX1</accession>
<name>A0A9P1CSX1_9DINO</name>
<protein>
    <submittedName>
        <fullName evidence="6">Protein NLRC3</fullName>
    </submittedName>
</protein>
<dbReference type="GO" id="GO:0006913">
    <property type="term" value="P:nucleocytoplasmic transport"/>
    <property type="evidence" value="ECO:0007669"/>
    <property type="project" value="TreeGrafter"/>
</dbReference>
<dbReference type="InterPro" id="IPR027038">
    <property type="entry name" value="RanGap"/>
</dbReference>
<dbReference type="EMBL" id="CAMXCT020002238">
    <property type="protein sequence ID" value="CAL1150138.1"/>
    <property type="molecule type" value="Genomic_DNA"/>
</dbReference>
<dbReference type="GO" id="GO:0005829">
    <property type="term" value="C:cytosol"/>
    <property type="evidence" value="ECO:0007669"/>
    <property type="project" value="TreeGrafter"/>
</dbReference>
<proteinExistence type="predicted"/>
<dbReference type="PANTHER" id="PTHR24113:SF12">
    <property type="entry name" value="RAN GTPASE-ACTIVATING PROTEIN 1"/>
    <property type="match status" value="1"/>
</dbReference>
<evidence type="ECO:0000313" key="7">
    <source>
        <dbReference type="Proteomes" id="UP001152797"/>
    </source>
</evidence>
<dbReference type="InterPro" id="IPR001611">
    <property type="entry name" value="Leu-rich_rpt"/>
</dbReference>
<keyword evidence="7" id="KW-1185">Reference proteome</keyword>
<gene>
    <name evidence="5" type="ORF">C1SCF055_LOCUS23207</name>
</gene>
<sequence length="863" mass="94708">MKLILLVSGLFVSRNFRICAKARYSLKDPQALAQFLQEADLRLVRATYLVDLVHSRRPFPRRQETESELFICGDKTETALVTHAEVQNWASGGQRAIICSISHAWEAREHPDPCRYQLQHIVNHAGLYGAAFDADIWVYYDYVSLFQYQRLSSHEEQSFRKAMEHMHLLFAHECTLTFTIETLTPEHDRETMLDLVPVFELPSRSVKAMRLIDLVENLTPYSLRGWCIAETEWSLLRRVSAQRQQIDRQKSDKDESKGDIAEDGLNGRVPTAPHHFAQHFIPNFRFTHRSDAEAVIYLQRVIFHEKVTWCEHLVLEGLPACEILSLSHVLPYYEKLKSMKLKTFRCGEAEARAFGKALALSRVEKLEVHNNDPESSKFLVEAVSEALETNMSVSDINMEGNDISAQGAKALAKALKINCSVRDIKLGYNRILDEGAKVLAEVLKVNTSVRDIHLERNGIGIEGAKALAKALKINGSVRDIKLGYNRILDEGAKVLAEVLKVNTSVRDIHLERNGIGIEGAKALAEALKINCSVRDIKLGYNRILDEGAKALADALKTRDTDQTASDSEAEDRMGDQQISAVEPFEAPVRLKALADALKTNSLSGDIDLKGDSIGAKGAQALAEVLETNTSVRNLDLKFCRIGAEETKALAEALKVNSSVEVINMKRNDIGTEGAKALAEALKVNSSVEVINMEDNDIGTEGAKALAKALKVNTTVRIISMKHNDIGTEGAKALAEALIVNTFVSDINLANNGIGVEGAKALAEALIVNTFVSDINLANNGIGVEGAKALAEALIVTTSVSEINLANNGIGVAGAEALAEALISNTSVKNINLVNNGIVVEGAEVLEELLEEKKRMGFGLPIVF</sequence>
<dbReference type="GO" id="GO:0031267">
    <property type="term" value="F:small GTPase binding"/>
    <property type="evidence" value="ECO:0007669"/>
    <property type="project" value="TreeGrafter"/>
</dbReference>
<dbReference type="InterPro" id="IPR032675">
    <property type="entry name" value="LRR_dom_sf"/>
</dbReference>
<dbReference type="Gene3D" id="3.80.10.10">
    <property type="entry name" value="Ribonuclease Inhibitor"/>
    <property type="match status" value="5"/>
</dbReference>
<evidence type="ECO:0000256" key="4">
    <source>
        <dbReference type="SAM" id="MobiDB-lite"/>
    </source>
</evidence>
<keyword evidence="2" id="KW-0433">Leucine-rich repeat</keyword>